<dbReference type="SMART" id="SM00257">
    <property type="entry name" value="LysM"/>
    <property type="match status" value="1"/>
</dbReference>
<feature type="domain" description="LysM" evidence="4">
    <location>
        <begin position="50"/>
        <end position="94"/>
    </location>
</feature>
<dbReference type="InterPro" id="IPR036779">
    <property type="entry name" value="LysM_dom_sf"/>
</dbReference>
<evidence type="ECO:0000256" key="3">
    <source>
        <dbReference type="SAM" id="SignalP"/>
    </source>
</evidence>
<dbReference type="InterPro" id="IPR018392">
    <property type="entry name" value="LysM"/>
</dbReference>
<keyword evidence="3" id="KW-0732">Signal</keyword>
<evidence type="ECO:0000313" key="6">
    <source>
        <dbReference type="Proteomes" id="UP000626370"/>
    </source>
</evidence>
<dbReference type="RefSeq" id="WP_229817151.1">
    <property type="nucleotide sequence ID" value="NZ_BNAH01000005.1"/>
</dbReference>
<accession>A0ABQ3IPB6</accession>
<dbReference type="SUPFAM" id="SSF51261">
    <property type="entry name" value="Duplicated hybrid motif"/>
    <property type="match status" value="1"/>
</dbReference>
<name>A0ABQ3IPB6_9GAMM</name>
<dbReference type="Proteomes" id="UP000626370">
    <property type="component" value="Unassembled WGS sequence"/>
</dbReference>
<comment type="similarity">
    <text evidence="1">Belongs to the E.coli NlpD/Haemophilus LppB family.</text>
</comment>
<evidence type="ECO:0000256" key="1">
    <source>
        <dbReference type="ARBA" id="ARBA00038420"/>
    </source>
</evidence>
<dbReference type="Gene3D" id="3.10.350.10">
    <property type="entry name" value="LysM domain"/>
    <property type="match status" value="1"/>
</dbReference>
<dbReference type="InterPro" id="IPR050570">
    <property type="entry name" value="Cell_wall_metabolism_enzyme"/>
</dbReference>
<dbReference type="InterPro" id="IPR011055">
    <property type="entry name" value="Dup_hybrid_motif"/>
</dbReference>
<evidence type="ECO:0000256" key="2">
    <source>
        <dbReference type="SAM" id="MobiDB-lite"/>
    </source>
</evidence>
<dbReference type="CDD" id="cd00118">
    <property type="entry name" value="LysM"/>
    <property type="match status" value="1"/>
</dbReference>
<organism evidence="5 6">
    <name type="scientific">Thalassotalea profundi</name>
    <dbReference type="NCBI Taxonomy" id="2036687"/>
    <lineage>
        <taxon>Bacteria</taxon>
        <taxon>Pseudomonadati</taxon>
        <taxon>Pseudomonadota</taxon>
        <taxon>Gammaproteobacteria</taxon>
        <taxon>Alteromonadales</taxon>
        <taxon>Colwelliaceae</taxon>
        <taxon>Thalassotalea</taxon>
    </lineage>
</organism>
<reference evidence="6" key="1">
    <citation type="journal article" date="2019" name="Int. J. Syst. Evol. Microbiol.">
        <title>The Global Catalogue of Microorganisms (GCM) 10K type strain sequencing project: providing services to taxonomists for standard genome sequencing and annotation.</title>
        <authorList>
            <consortium name="The Broad Institute Genomics Platform"/>
            <consortium name="The Broad Institute Genome Sequencing Center for Infectious Disease"/>
            <person name="Wu L."/>
            <person name="Ma J."/>
        </authorList>
    </citation>
    <scope>NUCLEOTIDE SEQUENCE [LARGE SCALE GENOMIC DNA]</scope>
    <source>
        <strain evidence="6">CGMCC 1.15922</strain>
    </source>
</reference>
<dbReference type="Pfam" id="PF01476">
    <property type="entry name" value="LysM"/>
    <property type="match status" value="1"/>
</dbReference>
<dbReference type="InterPro" id="IPR016047">
    <property type="entry name" value="M23ase_b-sheet_dom"/>
</dbReference>
<evidence type="ECO:0000313" key="5">
    <source>
        <dbReference type="EMBL" id="GHE87367.1"/>
    </source>
</evidence>
<comment type="caution">
    <text evidence="5">The sequence shown here is derived from an EMBL/GenBank/DDBJ whole genome shotgun (WGS) entry which is preliminary data.</text>
</comment>
<dbReference type="PROSITE" id="PS51257">
    <property type="entry name" value="PROKAR_LIPOPROTEIN"/>
    <property type="match status" value="1"/>
</dbReference>
<feature type="signal peptide" evidence="3">
    <location>
        <begin position="1"/>
        <end position="28"/>
    </location>
</feature>
<proteinExistence type="inferred from homology"/>
<feature type="chain" id="PRO_5045283746" evidence="3">
    <location>
        <begin position="29"/>
        <end position="277"/>
    </location>
</feature>
<dbReference type="PROSITE" id="PS51782">
    <property type="entry name" value="LYSM"/>
    <property type="match status" value="1"/>
</dbReference>
<dbReference type="CDD" id="cd12797">
    <property type="entry name" value="M23_peptidase"/>
    <property type="match status" value="1"/>
</dbReference>
<gene>
    <name evidence="5" type="primary">nlpD</name>
    <name evidence="5" type="ORF">GCM10011501_16010</name>
</gene>
<protein>
    <submittedName>
        <fullName evidence="5">Peptidase M23</fullName>
    </submittedName>
</protein>
<dbReference type="Gene3D" id="2.70.70.10">
    <property type="entry name" value="Glucose Permease (Domain IIA)"/>
    <property type="match status" value="1"/>
</dbReference>
<dbReference type="Pfam" id="PF01551">
    <property type="entry name" value="Peptidase_M23"/>
    <property type="match status" value="1"/>
</dbReference>
<dbReference type="PANTHER" id="PTHR21666">
    <property type="entry name" value="PEPTIDASE-RELATED"/>
    <property type="match status" value="1"/>
</dbReference>
<feature type="compositionally biased region" description="Polar residues" evidence="2">
    <location>
        <begin position="140"/>
        <end position="152"/>
    </location>
</feature>
<dbReference type="EMBL" id="BNAH01000005">
    <property type="protein sequence ID" value="GHE87367.1"/>
    <property type="molecule type" value="Genomic_DNA"/>
</dbReference>
<keyword evidence="6" id="KW-1185">Reference proteome</keyword>
<feature type="region of interest" description="Disordered" evidence="2">
    <location>
        <begin position="99"/>
        <end position="152"/>
    </location>
</feature>
<sequence length="277" mass="30884">MFNFTRSCTITVIIVLLLVGCSSRQSPAPVVDVKAHVPLHKRVKSSITTTEYIVKKGETLYSIAWRADLDVRELAQLNNIPPPYRIYPKQKLFLDKNARNTSNSNTSTETPQIGQPKVVKKPVATSKKQAYGGNTRRENSSNNSPLSTGTFSQKISQWKWPNNGRVISKFSTKKQGNKGIDIAGNKGDLIKAAADGKVVYAGDVLRGYGRLIIIKHNDDYLSAYAHNDSILVKEQQTVKAGQVIAKMGDTEAKRVMLHFEVRFRGKSVNPLKYLPRR</sequence>
<dbReference type="PANTHER" id="PTHR21666:SF263">
    <property type="entry name" value="MUREIN HYDROLASE ACTIVATOR NLPD"/>
    <property type="match status" value="1"/>
</dbReference>
<evidence type="ECO:0000259" key="4">
    <source>
        <dbReference type="PROSITE" id="PS51782"/>
    </source>
</evidence>